<dbReference type="AlphaFoldDB" id="A0AB34L2A5"/>
<keyword evidence="5" id="KW-0732">Signal</keyword>
<evidence type="ECO:0000313" key="8">
    <source>
        <dbReference type="Proteomes" id="UP000803884"/>
    </source>
</evidence>
<gene>
    <name evidence="7" type="ORF">WHR41_00147</name>
</gene>
<evidence type="ECO:0000256" key="4">
    <source>
        <dbReference type="SAM" id="MobiDB-lite"/>
    </source>
</evidence>
<evidence type="ECO:0000256" key="1">
    <source>
        <dbReference type="ARBA" id="ARBA00009176"/>
    </source>
</evidence>
<dbReference type="PANTHER" id="PTHR12304:SF25">
    <property type="entry name" value="INOSINE_URIDINE-PREFERRING NUCLEOSIDE HYDROLASE DOMAIN-CONTAINING PROTEIN"/>
    <property type="match status" value="1"/>
</dbReference>
<feature type="chain" id="PRO_5044245766" description="Inosine/uridine-preferring nucleoside hydrolase domain-containing protein" evidence="5">
    <location>
        <begin position="19"/>
        <end position="383"/>
    </location>
</feature>
<proteinExistence type="inferred from homology"/>
<keyword evidence="2" id="KW-0378">Hydrolase</keyword>
<dbReference type="PANTHER" id="PTHR12304">
    <property type="entry name" value="INOSINE-URIDINE PREFERRING NUCLEOSIDE HYDROLASE"/>
    <property type="match status" value="1"/>
</dbReference>
<reference evidence="7 8" key="1">
    <citation type="journal article" date="2020" name="Microbiol. Resour. Announc.">
        <title>Draft Genome Sequence of a Cladosporium Species Isolated from the Mesophotic Ascidian Didemnum maculosum.</title>
        <authorList>
            <person name="Gioti A."/>
            <person name="Siaperas R."/>
            <person name="Nikolaivits E."/>
            <person name="Le Goff G."/>
            <person name="Ouazzani J."/>
            <person name="Kotoulas G."/>
            <person name="Topakas E."/>
        </authorList>
    </citation>
    <scope>NUCLEOTIDE SEQUENCE [LARGE SCALE GENOMIC DNA]</scope>
    <source>
        <strain evidence="7 8">TM138-S3</strain>
    </source>
</reference>
<dbReference type="GeneID" id="96001591"/>
<keyword evidence="8" id="KW-1185">Reference proteome</keyword>
<evidence type="ECO:0000256" key="3">
    <source>
        <dbReference type="ARBA" id="ARBA00023295"/>
    </source>
</evidence>
<feature type="signal peptide" evidence="5">
    <location>
        <begin position="1"/>
        <end position="18"/>
    </location>
</feature>
<dbReference type="InterPro" id="IPR023186">
    <property type="entry name" value="IUNH"/>
</dbReference>
<dbReference type="GO" id="GO:0006152">
    <property type="term" value="P:purine nucleoside catabolic process"/>
    <property type="evidence" value="ECO:0007669"/>
    <property type="project" value="TreeGrafter"/>
</dbReference>
<dbReference type="Gene3D" id="3.90.245.10">
    <property type="entry name" value="Ribonucleoside hydrolase-like"/>
    <property type="match status" value="1"/>
</dbReference>
<comment type="similarity">
    <text evidence="1">Belongs to the IUNH family.</text>
</comment>
<dbReference type="InterPro" id="IPR036452">
    <property type="entry name" value="Ribo_hydro-like"/>
</dbReference>
<dbReference type="InterPro" id="IPR001910">
    <property type="entry name" value="Inosine/uridine_hydrolase_dom"/>
</dbReference>
<feature type="region of interest" description="Disordered" evidence="4">
    <location>
        <begin position="19"/>
        <end position="39"/>
    </location>
</feature>
<dbReference type="GO" id="GO:0005829">
    <property type="term" value="C:cytosol"/>
    <property type="evidence" value="ECO:0007669"/>
    <property type="project" value="TreeGrafter"/>
</dbReference>
<organism evidence="7 8">
    <name type="scientific">Cladosporium halotolerans</name>
    <dbReference type="NCBI Taxonomy" id="1052096"/>
    <lineage>
        <taxon>Eukaryota</taxon>
        <taxon>Fungi</taxon>
        <taxon>Dikarya</taxon>
        <taxon>Ascomycota</taxon>
        <taxon>Pezizomycotina</taxon>
        <taxon>Dothideomycetes</taxon>
        <taxon>Dothideomycetidae</taxon>
        <taxon>Cladosporiales</taxon>
        <taxon>Cladosporiaceae</taxon>
        <taxon>Cladosporium</taxon>
    </lineage>
</organism>
<feature type="compositionally biased region" description="Low complexity" evidence="4">
    <location>
        <begin position="19"/>
        <end position="38"/>
    </location>
</feature>
<protein>
    <recommendedName>
        <fullName evidence="6">Inosine/uridine-preferring nucleoside hydrolase domain-containing protein</fullName>
    </recommendedName>
</protein>
<dbReference type="GO" id="GO:0008477">
    <property type="term" value="F:purine nucleosidase activity"/>
    <property type="evidence" value="ECO:0007669"/>
    <property type="project" value="TreeGrafter"/>
</dbReference>
<dbReference type="Proteomes" id="UP000803884">
    <property type="component" value="Unassembled WGS sequence"/>
</dbReference>
<evidence type="ECO:0000259" key="6">
    <source>
        <dbReference type="Pfam" id="PF01156"/>
    </source>
</evidence>
<accession>A0AB34L2A5</accession>
<evidence type="ECO:0000256" key="2">
    <source>
        <dbReference type="ARBA" id="ARBA00022801"/>
    </source>
</evidence>
<dbReference type="SUPFAM" id="SSF53590">
    <property type="entry name" value="Nucleoside hydrolase"/>
    <property type="match status" value="1"/>
</dbReference>
<keyword evidence="3" id="KW-0326">Glycosidase</keyword>
<name>A0AB34L2A5_9PEZI</name>
<dbReference type="EMBL" id="JAAQHG020000001">
    <property type="protein sequence ID" value="KAL1591134.1"/>
    <property type="molecule type" value="Genomic_DNA"/>
</dbReference>
<sequence>MFAKKALTLTALLSVALAKPTPSSSDNSTSSSNGTTTSVKPKVILDNDWSPAGFLPYAQALSAGWDVIGVTSSTANTWARQTAYHALATLERGNLSCIPVFKGSDYPLLNTPKLFQAWEEVHGMLAWEGAFAPVNSSTENPDPTSGNPDRLVRSAFTAGFPNTTVQDISAAEFLVQSVRKYPGQVSIYAAGALTNIALAIRIDANFAANARELIIMGGYLDTNLLQTTGSVLLADLQSDINLMIDPEAAKIALTADWRNVTVTGNVANQVLIGPEFFGAMANQTSNAYTEILATYPTQFPLWDETAAALMVEPSLATNVTEFYIDVDTSYASPTYGNIHAYQEALKPAAQDLKKIRYVVEVDEEGVKENVRRAVLEPVSCADF</sequence>
<dbReference type="RefSeq" id="XP_069234239.1">
    <property type="nucleotide sequence ID" value="XM_069368753.1"/>
</dbReference>
<evidence type="ECO:0000313" key="7">
    <source>
        <dbReference type="EMBL" id="KAL1591134.1"/>
    </source>
</evidence>
<feature type="domain" description="Inosine/uridine-preferring nucleoside hydrolase" evidence="6">
    <location>
        <begin position="43"/>
        <end position="367"/>
    </location>
</feature>
<dbReference type="Pfam" id="PF01156">
    <property type="entry name" value="IU_nuc_hydro"/>
    <property type="match status" value="1"/>
</dbReference>
<comment type="caution">
    <text evidence="7">The sequence shown here is derived from an EMBL/GenBank/DDBJ whole genome shotgun (WGS) entry which is preliminary data.</text>
</comment>
<evidence type="ECO:0000256" key="5">
    <source>
        <dbReference type="SAM" id="SignalP"/>
    </source>
</evidence>